<evidence type="ECO:0000313" key="2">
    <source>
        <dbReference type="EMBL" id="RUS32717.1"/>
    </source>
</evidence>
<dbReference type="Proteomes" id="UP000274822">
    <property type="component" value="Unassembled WGS sequence"/>
</dbReference>
<comment type="caution">
    <text evidence="2">The sequence shown here is derived from an EMBL/GenBank/DDBJ whole genome shotgun (WGS) entry which is preliminary data.</text>
</comment>
<evidence type="ECO:0000256" key="1">
    <source>
        <dbReference type="SAM" id="MobiDB-lite"/>
    </source>
</evidence>
<accession>A0A433QSJ3</accession>
<dbReference type="EMBL" id="RBNJ01001834">
    <property type="protein sequence ID" value="RUS32717.1"/>
    <property type="molecule type" value="Genomic_DNA"/>
</dbReference>
<sequence>MDTIKNLDRRQKRNKALKPTPPGRPSDLREIGYARAKIKIIFSSRHQNLTEIDDVCTIVRLCNNGGLVVEEILTIYGAGPNPVSQRRFVSSCDLRHAIGATKYRLWIRLYAALES</sequence>
<gene>
    <name evidence="2" type="ORF">BC938DRAFT_474521</name>
</gene>
<reference evidence="2 3" key="1">
    <citation type="journal article" date="2018" name="New Phytol.">
        <title>Phylogenomics of Endogonaceae and evolution of mycorrhizas within Mucoromycota.</title>
        <authorList>
            <person name="Chang Y."/>
            <person name="Desiro A."/>
            <person name="Na H."/>
            <person name="Sandor L."/>
            <person name="Lipzen A."/>
            <person name="Clum A."/>
            <person name="Barry K."/>
            <person name="Grigoriev I.V."/>
            <person name="Martin F.M."/>
            <person name="Stajich J.E."/>
            <person name="Smith M.E."/>
            <person name="Bonito G."/>
            <person name="Spatafora J.W."/>
        </authorList>
    </citation>
    <scope>NUCLEOTIDE SEQUENCE [LARGE SCALE GENOMIC DNA]</scope>
    <source>
        <strain evidence="2 3">AD002</strain>
    </source>
</reference>
<name>A0A433QSJ3_9FUNG</name>
<proteinExistence type="predicted"/>
<organism evidence="2 3">
    <name type="scientific">Jimgerdemannia flammicorona</name>
    <dbReference type="NCBI Taxonomy" id="994334"/>
    <lineage>
        <taxon>Eukaryota</taxon>
        <taxon>Fungi</taxon>
        <taxon>Fungi incertae sedis</taxon>
        <taxon>Mucoromycota</taxon>
        <taxon>Mucoromycotina</taxon>
        <taxon>Endogonomycetes</taxon>
        <taxon>Endogonales</taxon>
        <taxon>Endogonaceae</taxon>
        <taxon>Jimgerdemannia</taxon>
    </lineage>
</organism>
<feature type="region of interest" description="Disordered" evidence="1">
    <location>
        <begin position="1"/>
        <end position="28"/>
    </location>
</feature>
<protein>
    <submittedName>
        <fullName evidence="2">Uncharacterized protein</fullName>
    </submittedName>
</protein>
<keyword evidence="3" id="KW-1185">Reference proteome</keyword>
<evidence type="ECO:0000313" key="3">
    <source>
        <dbReference type="Proteomes" id="UP000274822"/>
    </source>
</evidence>
<dbReference type="AlphaFoldDB" id="A0A433QSJ3"/>